<dbReference type="InterPro" id="IPR040187">
    <property type="entry name" value="OCAD1/2"/>
</dbReference>
<dbReference type="GO" id="GO:0005768">
    <property type="term" value="C:endosome"/>
    <property type="evidence" value="ECO:0007669"/>
    <property type="project" value="TreeGrafter"/>
</dbReference>
<evidence type="ECO:0000256" key="1">
    <source>
        <dbReference type="SAM" id="MobiDB-lite"/>
    </source>
</evidence>
<dbReference type="Pfam" id="PF07051">
    <property type="entry name" value="OCIA"/>
    <property type="match status" value="1"/>
</dbReference>
<sequence>MDLKLNDGSPPQQPTQPNQHPLADYHFSPEELKALRECNQESFVQRSLPFGTGLGLLAYFGVKNGYIQGNGKYGAVPKVVLGVILGYFVGKFSYQQKCAEKIMRLPNSRLGELLRQRRQGGGVINSITPDENLGRAFTLAPFTPSSADVYTDEGFQPSRNTALNLDTDSRPNLSGLDDIYRPTLDSASTLVDTELPLEPAKPGESYEDLRRKNREEYTKHQQSAYSRPYEAPIPQQQQQQQPQLHQRPLAQEPMPGRKNKYGDSWTD</sequence>
<evidence type="ECO:0000313" key="3">
    <source>
        <dbReference type="Proteomes" id="UP000504633"/>
    </source>
</evidence>
<reference evidence="4 5" key="1">
    <citation type="submission" date="2025-04" db="UniProtKB">
        <authorList>
            <consortium name="RefSeq"/>
        </authorList>
    </citation>
    <scope>IDENTIFICATION</scope>
    <source>
        <strain evidence="4 5">15085-1641.00</strain>
        <tissue evidence="4 5">Whole body</tissue>
    </source>
</reference>
<feature type="region of interest" description="Disordered" evidence="1">
    <location>
        <begin position="195"/>
        <end position="267"/>
    </location>
</feature>
<proteinExistence type="predicted"/>
<dbReference type="RefSeq" id="XP_030078921.1">
    <property type="nucleotide sequence ID" value="XM_030223061.1"/>
</dbReference>
<dbReference type="InterPro" id="IPR009764">
    <property type="entry name" value="OCIA_dom"/>
</dbReference>
<name>A0A6J1LZT0_DROHY</name>
<keyword evidence="3" id="KW-1185">Reference proteome</keyword>
<dbReference type="OrthoDB" id="6513616at2759"/>
<dbReference type="PANTHER" id="PTHR13336:SF3">
    <property type="entry name" value="OCIA DOMAIN-CONTAINING PROTEIN 1"/>
    <property type="match status" value="1"/>
</dbReference>
<feature type="domain" description="OCIA" evidence="2">
    <location>
        <begin position="24"/>
        <end position="109"/>
    </location>
</feature>
<accession>A0A6J1LZT0</accession>
<dbReference type="AlphaFoldDB" id="A0A6J1LZT0"/>
<gene>
    <name evidence="4" type="primary">LOC111600878</name>
    <name evidence="5" type="synonym">LOC115482828</name>
</gene>
<evidence type="ECO:0000313" key="4">
    <source>
        <dbReference type="RefSeq" id="XP_023172979.1"/>
    </source>
</evidence>
<evidence type="ECO:0000313" key="5">
    <source>
        <dbReference type="RefSeq" id="XP_030078921.1"/>
    </source>
</evidence>
<dbReference type="RefSeq" id="XP_023172979.1">
    <property type="nucleotide sequence ID" value="XM_023317211.2"/>
</dbReference>
<feature type="compositionally biased region" description="Low complexity" evidence="1">
    <location>
        <begin position="234"/>
        <end position="243"/>
    </location>
</feature>
<dbReference type="Proteomes" id="UP000504633">
    <property type="component" value="Unplaced"/>
</dbReference>
<dbReference type="OMA" id="TYEVMLP"/>
<protein>
    <submittedName>
        <fullName evidence="4 5">OCIA domain-containing protein 1</fullName>
    </submittedName>
</protein>
<dbReference type="KEGG" id="dhe:111600878"/>
<organism evidence="3 4">
    <name type="scientific">Drosophila hydei</name>
    <name type="common">Fruit fly</name>
    <dbReference type="NCBI Taxonomy" id="7224"/>
    <lineage>
        <taxon>Eukaryota</taxon>
        <taxon>Metazoa</taxon>
        <taxon>Ecdysozoa</taxon>
        <taxon>Arthropoda</taxon>
        <taxon>Hexapoda</taxon>
        <taxon>Insecta</taxon>
        <taxon>Pterygota</taxon>
        <taxon>Neoptera</taxon>
        <taxon>Endopterygota</taxon>
        <taxon>Diptera</taxon>
        <taxon>Brachycera</taxon>
        <taxon>Muscomorpha</taxon>
        <taxon>Ephydroidea</taxon>
        <taxon>Drosophilidae</taxon>
        <taxon>Drosophila</taxon>
    </lineage>
</organism>
<feature type="compositionally biased region" description="Basic and acidic residues" evidence="1">
    <location>
        <begin position="207"/>
        <end position="219"/>
    </location>
</feature>
<dbReference type="GeneID" id="111600878"/>
<dbReference type="KEGG" id="dhe:115482828"/>
<dbReference type="PANTHER" id="PTHR13336">
    <property type="entry name" value="OVARIAN CARCINOMA IMMUNOREACTIVE ANTIGEN"/>
    <property type="match status" value="1"/>
</dbReference>
<feature type="region of interest" description="Disordered" evidence="1">
    <location>
        <begin position="154"/>
        <end position="180"/>
    </location>
</feature>
<evidence type="ECO:0000259" key="2">
    <source>
        <dbReference type="Pfam" id="PF07051"/>
    </source>
</evidence>
<feature type="region of interest" description="Disordered" evidence="1">
    <location>
        <begin position="1"/>
        <end position="23"/>
    </location>
</feature>
<feature type="compositionally biased region" description="Polar residues" evidence="1">
    <location>
        <begin position="157"/>
        <end position="172"/>
    </location>
</feature>